<evidence type="ECO:0000259" key="1">
    <source>
        <dbReference type="Pfam" id="PF01966"/>
    </source>
</evidence>
<dbReference type="InterPro" id="IPR051094">
    <property type="entry name" value="Diverse_Catalytic_Enzymes"/>
</dbReference>
<gene>
    <name evidence="2" type="ORF">SSPH_02781</name>
</gene>
<dbReference type="Gene3D" id="1.10.3210.10">
    <property type="entry name" value="Hypothetical protein af1432"/>
    <property type="match status" value="1"/>
</dbReference>
<dbReference type="InterPro" id="IPR003607">
    <property type="entry name" value="HD/PDEase_dom"/>
</dbReference>
<organism evidence="2 3">
    <name type="scientific">Sporomusa sphaeroides DSM 2875</name>
    <dbReference type="NCBI Taxonomy" id="1337886"/>
    <lineage>
        <taxon>Bacteria</taxon>
        <taxon>Bacillati</taxon>
        <taxon>Bacillota</taxon>
        <taxon>Negativicutes</taxon>
        <taxon>Selenomonadales</taxon>
        <taxon>Sporomusaceae</taxon>
        <taxon>Sporomusa</taxon>
    </lineage>
</organism>
<dbReference type="PANTHER" id="PTHR35795:SF1">
    <property type="entry name" value="BIS(5'-NUCLEOSYL)-TETRAPHOSPHATASE, SYMMETRICAL"/>
    <property type="match status" value="1"/>
</dbReference>
<feature type="domain" description="HD" evidence="1">
    <location>
        <begin position="90"/>
        <end position="180"/>
    </location>
</feature>
<comment type="caution">
    <text evidence="2">The sequence shown here is derived from an EMBL/GenBank/DDBJ whole genome shotgun (WGS) entry which is preliminary data.</text>
</comment>
<dbReference type="PANTHER" id="PTHR35795">
    <property type="entry name" value="SLR1885 PROTEIN"/>
    <property type="match status" value="1"/>
</dbReference>
<dbReference type="RefSeq" id="WP_075757662.1">
    <property type="nucleotide sequence ID" value="NZ_CP146991.1"/>
</dbReference>
<name>A0ABP2C6X7_9FIRM</name>
<sequence length="407" mass="48278">MNNFFKFEDWQLELLEKQKEMRNMNLSRFATKDSDFVIKYPRKNSEDFCRSNFTIDVDRILHNIFYNRYTDKTQVFSFYKNDDITRRSLHVQLVSRIARTIGQSLNLNLDLIEAIAIGHDMGHTPFGHVGEKYLSEKYNEKTGRFFNHNVHSVRVLQIITNSNLTLQTLDGILCHNGEKAFSHYQPIPIYDFNEFGKKMEACYTNKEEIAHLKPCTLEGCVVRISDMIAYVGKDRQDAARTRKYPKEKFKHSAALGTSNSEIIRNMITNVVKNSLGQKFLKIDDEVYEDFCKLKEENDKLIYRDPDIDYEYDNKIKPMMFNLYEKLLNDVIEKNYDSPIFKHHINYSILYSYYRNRERGYLQIESNDVVVDYIASMTDDYFIDLYSFLFPDSQLSIKYKTYFEDYAN</sequence>
<accession>A0ABP2C6X7</accession>
<dbReference type="Pfam" id="PF01966">
    <property type="entry name" value="HD"/>
    <property type="match status" value="1"/>
</dbReference>
<proteinExistence type="predicted"/>
<dbReference type="InterPro" id="IPR006674">
    <property type="entry name" value="HD_domain"/>
</dbReference>
<evidence type="ECO:0000313" key="3">
    <source>
        <dbReference type="Proteomes" id="UP000245702"/>
    </source>
</evidence>
<dbReference type="SUPFAM" id="SSF109604">
    <property type="entry name" value="HD-domain/PDEase-like"/>
    <property type="match status" value="1"/>
</dbReference>
<keyword evidence="3" id="KW-1185">Reference proteome</keyword>
<reference evidence="2 3" key="1">
    <citation type="submission" date="2016-01" db="EMBL/GenBank/DDBJ databases">
        <authorList>
            <person name="Brown R."/>
        </authorList>
    </citation>
    <scope>NUCLEOTIDE SEQUENCE [LARGE SCALE GENOMIC DNA]</scope>
    <source>
        <strain evidence="2">Sporomusa sphaeroides DSM 2875</strain>
    </source>
</reference>
<evidence type="ECO:0000313" key="2">
    <source>
        <dbReference type="EMBL" id="CVK20114.1"/>
    </source>
</evidence>
<dbReference type="CDD" id="cd00077">
    <property type="entry name" value="HDc"/>
    <property type="match status" value="1"/>
</dbReference>
<dbReference type="Proteomes" id="UP000245702">
    <property type="component" value="Unassembled WGS sequence"/>
</dbReference>
<protein>
    <submittedName>
        <fullName evidence="2">Deoxyguanosinetriphosphate triphosphohydrolase-like protein</fullName>
    </submittedName>
</protein>
<dbReference type="EMBL" id="FCOW01000014">
    <property type="protein sequence ID" value="CVK20114.1"/>
    <property type="molecule type" value="Genomic_DNA"/>
</dbReference>